<evidence type="ECO:0000313" key="8">
    <source>
        <dbReference type="Proteomes" id="UP000831947"/>
    </source>
</evidence>
<feature type="domain" description="Thiamine pyrophosphate enzyme TPP-binding" evidence="5">
    <location>
        <begin position="391"/>
        <end position="537"/>
    </location>
</feature>
<comment type="similarity">
    <text evidence="1 3">Belongs to the TPP enzyme family.</text>
</comment>
<reference evidence="7 8" key="1">
    <citation type="journal article" date="2022" name="Int. J. Syst. Evol. Microbiol.">
        <title>Apilactobacillus apisilvae sp. nov., Nicolia spurrieriana gen. nov. sp. nov., Bombilactobacillus folatiphilus sp. nov. and Bombilactobacillus thymidiniphilus sp. nov., four new lactic acid bacterial isolates from stingless bees Tetragonula carbonaria and Austroplebeia australis.</title>
        <authorList>
            <person name="Oliphant S.A."/>
            <person name="Watson-Haigh N.S."/>
            <person name="Sumby K.M."/>
            <person name="Gardner J."/>
            <person name="Groom S."/>
            <person name="Jiranek V."/>
        </authorList>
    </citation>
    <scope>NUCLEOTIDE SEQUENCE [LARGE SCALE GENOMIC DNA]</scope>
    <source>
        <strain evidence="7 8">SG4_A1</strain>
    </source>
</reference>
<feature type="domain" description="Thiamine pyrophosphate enzyme N-terminal TPP-binding" evidence="6">
    <location>
        <begin position="6"/>
        <end position="121"/>
    </location>
</feature>
<evidence type="ECO:0000256" key="1">
    <source>
        <dbReference type="ARBA" id="ARBA00007812"/>
    </source>
</evidence>
<accession>A0ABY4PBR8</accession>
<evidence type="ECO:0000256" key="2">
    <source>
        <dbReference type="ARBA" id="ARBA00023052"/>
    </source>
</evidence>
<protein>
    <submittedName>
        <fullName evidence="7">Acetolactate synthase AlsS</fullName>
        <ecNumber evidence="7">2.2.1.6</ecNumber>
    </submittedName>
</protein>
<dbReference type="InterPro" id="IPR029061">
    <property type="entry name" value="THDP-binding"/>
</dbReference>
<dbReference type="CDD" id="cd07035">
    <property type="entry name" value="TPP_PYR_POX_like"/>
    <property type="match status" value="1"/>
</dbReference>
<dbReference type="NCBIfam" id="TIGR02418">
    <property type="entry name" value="acolac_catab"/>
    <property type="match status" value="1"/>
</dbReference>
<dbReference type="Pfam" id="PF02776">
    <property type="entry name" value="TPP_enzyme_N"/>
    <property type="match status" value="1"/>
</dbReference>
<organism evidence="7 8">
    <name type="scientific">Bombilactobacillus thymidiniphilus</name>
    <dbReference type="NCBI Taxonomy" id="2923363"/>
    <lineage>
        <taxon>Bacteria</taxon>
        <taxon>Bacillati</taxon>
        <taxon>Bacillota</taxon>
        <taxon>Bacilli</taxon>
        <taxon>Lactobacillales</taxon>
        <taxon>Lactobacillaceae</taxon>
        <taxon>Bombilactobacillus</taxon>
    </lineage>
</organism>
<proteinExistence type="inferred from homology"/>
<gene>
    <name evidence="7" type="primary">alsS</name>
    <name evidence="7" type="ORF">MOO47_05250</name>
</gene>
<dbReference type="RefSeq" id="WP_249512420.1">
    <property type="nucleotide sequence ID" value="NZ_CP093365.1"/>
</dbReference>
<dbReference type="InterPro" id="IPR011766">
    <property type="entry name" value="TPP_enzyme_TPP-bd"/>
</dbReference>
<dbReference type="SUPFAM" id="SSF52518">
    <property type="entry name" value="Thiamin diphosphate-binding fold (THDP-binding)"/>
    <property type="match status" value="2"/>
</dbReference>
<name>A0ABY4PBR8_9LACO</name>
<dbReference type="InterPro" id="IPR012782">
    <property type="entry name" value="Acetolactate_synth_catblc"/>
</dbReference>
<evidence type="ECO:0000313" key="7">
    <source>
        <dbReference type="EMBL" id="UQS83194.1"/>
    </source>
</evidence>
<dbReference type="PANTHER" id="PTHR18968:SF129">
    <property type="entry name" value="ACETOLACTATE SYNTHASE"/>
    <property type="match status" value="1"/>
</dbReference>
<dbReference type="EMBL" id="CP093365">
    <property type="protein sequence ID" value="UQS83194.1"/>
    <property type="molecule type" value="Genomic_DNA"/>
</dbReference>
<evidence type="ECO:0000259" key="4">
    <source>
        <dbReference type="Pfam" id="PF00205"/>
    </source>
</evidence>
<dbReference type="InterPro" id="IPR012000">
    <property type="entry name" value="Thiamin_PyroP_enz_cen_dom"/>
</dbReference>
<evidence type="ECO:0000259" key="6">
    <source>
        <dbReference type="Pfam" id="PF02776"/>
    </source>
</evidence>
<keyword evidence="2 3" id="KW-0786">Thiamine pyrophosphate</keyword>
<keyword evidence="8" id="KW-1185">Reference proteome</keyword>
<keyword evidence="7" id="KW-0808">Transferase</keyword>
<dbReference type="InterPro" id="IPR012001">
    <property type="entry name" value="Thiamin_PyroP_enz_TPP-bd_dom"/>
</dbReference>
<dbReference type="InterPro" id="IPR045229">
    <property type="entry name" value="TPP_enz"/>
</dbReference>
<dbReference type="InterPro" id="IPR000399">
    <property type="entry name" value="TPP-bd_CS"/>
</dbReference>
<dbReference type="Proteomes" id="UP000831947">
    <property type="component" value="Chromosome"/>
</dbReference>
<dbReference type="Pfam" id="PF00205">
    <property type="entry name" value="TPP_enzyme_M"/>
    <property type="match status" value="1"/>
</dbReference>
<dbReference type="PANTHER" id="PTHR18968">
    <property type="entry name" value="THIAMINE PYROPHOSPHATE ENZYMES"/>
    <property type="match status" value="1"/>
</dbReference>
<dbReference type="Pfam" id="PF02775">
    <property type="entry name" value="TPP_enzyme_C"/>
    <property type="match status" value="1"/>
</dbReference>
<evidence type="ECO:0000256" key="3">
    <source>
        <dbReference type="RuleBase" id="RU362132"/>
    </source>
</evidence>
<dbReference type="InterPro" id="IPR029035">
    <property type="entry name" value="DHS-like_NAD/FAD-binding_dom"/>
</dbReference>
<dbReference type="EC" id="2.2.1.6" evidence="7"/>
<dbReference type="NCBIfam" id="NF006378">
    <property type="entry name" value="PRK08617.1"/>
    <property type="match status" value="1"/>
</dbReference>
<feature type="domain" description="Thiamine pyrophosphate enzyme central" evidence="4">
    <location>
        <begin position="196"/>
        <end position="329"/>
    </location>
</feature>
<evidence type="ECO:0000259" key="5">
    <source>
        <dbReference type="Pfam" id="PF02775"/>
    </source>
</evidence>
<dbReference type="PROSITE" id="PS00187">
    <property type="entry name" value="TPP_ENZYMES"/>
    <property type="match status" value="1"/>
</dbReference>
<dbReference type="GO" id="GO:0003984">
    <property type="term" value="F:acetolactate synthase activity"/>
    <property type="evidence" value="ECO:0007669"/>
    <property type="project" value="UniProtKB-EC"/>
</dbReference>
<dbReference type="Gene3D" id="3.40.50.970">
    <property type="match status" value="2"/>
</dbReference>
<sequence>MTTNSAASALVETMINYDIKYVFGIPGAKIDKLFEELEYNQSPNKPQLIIARHEQNAAFMAAAVGRLTGKPGVVLVTSGPGVANLATGLVTATSEGDPVIALGGQVQRDDLARLTHQSIPNQELLNPVTKYSVEVQDPDNLSEAFANAYQEALAAKNGAVFISIPQDVIDANVKREVMVKSPLVEQGVPAKDQLKSFVQEIKQAQMPVILAGMRASQQKATRALRTLLHDVALPIVETFQGAGVLSRDLENLFFGRVGLFRNQTGDTLLKQADLVITVGYDPIEYEARNWNKERQSKIIHLDSVVPELTQEYQPELILQGDIGDTLLALREILKGDYALSTSTKEHLLAIKKEFDDKDVPPTTQSNQGLHPLTIVNELQQHVSDQMVVTVDVGSHYIWMARHFRSYEPRHLLFSNGMQTLGVALPWAIAASLLDPKRKVVSVAGDGGFMFSSQELETAVRLHSNLVQLVWVDGYYDMVRFQEQSKYGQEAGVKFGPIDFVKFAESFGARGLRVDEQHDLSTILDEAFAISGPVVVEIPVDYSQNFKLNQNLLTDQFN</sequence>
<dbReference type="SUPFAM" id="SSF52467">
    <property type="entry name" value="DHS-like NAD/FAD-binding domain"/>
    <property type="match status" value="1"/>
</dbReference>
<dbReference type="Gene3D" id="3.40.50.1220">
    <property type="entry name" value="TPP-binding domain"/>
    <property type="match status" value="1"/>
</dbReference>